<evidence type="ECO:0000313" key="2">
    <source>
        <dbReference type="EMBL" id="SFF51734.1"/>
    </source>
</evidence>
<feature type="domain" description="CATRA-Associated Small Protein" evidence="1">
    <location>
        <begin position="10"/>
        <end position="98"/>
    </location>
</feature>
<organism evidence="2 3">
    <name type="scientific">Actinacidiphila alni</name>
    <dbReference type="NCBI Taxonomy" id="380248"/>
    <lineage>
        <taxon>Bacteria</taxon>
        <taxon>Bacillati</taxon>
        <taxon>Actinomycetota</taxon>
        <taxon>Actinomycetes</taxon>
        <taxon>Kitasatosporales</taxon>
        <taxon>Streptomycetaceae</taxon>
        <taxon>Actinacidiphila</taxon>
    </lineage>
</organism>
<evidence type="ECO:0000259" key="1">
    <source>
        <dbReference type="Pfam" id="PF20271"/>
    </source>
</evidence>
<sequence>MSDRLNVRGVLRRVEAIEDWSLTDAEWRAVGAALEALGGALADGDREADVEGVRAALGTLQEVEEARRALARPGPVRTYIPQQQREQRNILVRRLTLDLNREGAVPPSGVPPAPGQSG</sequence>
<proteinExistence type="predicted"/>
<evidence type="ECO:0000313" key="3">
    <source>
        <dbReference type="Proteomes" id="UP000199323"/>
    </source>
</evidence>
<gene>
    <name evidence="2" type="ORF">SAMN05216251_11749</name>
</gene>
<dbReference type="InterPro" id="IPR046924">
    <property type="entry name" value="CATASP"/>
</dbReference>
<dbReference type="Proteomes" id="UP000199323">
    <property type="component" value="Unassembled WGS sequence"/>
</dbReference>
<dbReference type="AlphaFoldDB" id="A0A1I2JB29"/>
<protein>
    <recommendedName>
        <fullName evidence="1">CATRA-Associated Small Protein domain-containing protein</fullName>
    </recommendedName>
</protein>
<name>A0A1I2JB29_9ACTN</name>
<reference evidence="2 3" key="1">
    <citation type="submission" date="2016-10" db="EMBL/GenBank/DDBJ databases">
        <authorList>
            <person name="de Groot N.N."/>
        </authorList>
    </citation>
    <scope>NUCLEOTIDE SEQUENCE [LARGE SCALE GENOMIC DNA]</scope>
    <source>
        <strain evidence="2 3">CGMCC 4.3510</strain>
    </source>
</reference>
<dbReference type="STRING" id="380248.SAMN05216251_11749"/>
<dbReference type="OrthoDB" id="9965359at2"/>
<dbReference type="EMBL" id="FONG01000017">
    <property type="protein sequence ID" value="SFF51734.1"/>
    <property type="molecule type" value="Genomic_DNA"/>
</dbReference>
<accession>A0A1I2JB29</accession>
<dbReference type="Pfam" id="PF20271">
    <property type="entry name" value="CATASP"/>
    <property type="match status" value="1"/>
</dbReference>
<keyword evidence="3" id="KW-1185">Reference proteome</keyword>
<dbReference type="RefSeq" id="WP_093715966.1">
    <property type="nucleotide sequence ID" value="NZ_FONG01000017.1"/>
</dbReference>